<evidence type="ECO:0000256" key="8">
    <source>
        <dbReference type="ARBA" id="ARBA00022840"/>
    </source>
</evidence>
<evidence type="ECO:0000256" key="2">
    <source>
        <dbReference type="ARBA" id="ARBA00005601"/>
    </source>
</evidence>
<dbReference type="STRING" id="7234.B4GKR1"/>
<comment type="similarity">
    <text evidence="2">Belongs to the DNA2/NAM7 helicase family. SDE3 subfamily.</text>
</comment>
<feature type="domain" description="DNA2/NAM7 helicase-like C-terminal" evidence="12">
    <location>
        <begin position="1007"/>
        <end position="1197"/>
    </location>
</feature>
<feature type="domain" description="Helicase MOV-10-like beta-barrel" evidence="13">
    <location>
        <begin position="623"/>
        <end position="702"/>
    </location>
</feature>
<dbReference type="GO" id="GO:0005524">
    <property type="term" value="F:ATP binding"/>
    <property type="evidence" value="ECO:0007669"/>
    <property type="project" value="UniProtKB-KW"/>
</dbReference>
<dbReference type="CDD" id="cd18808">
    <property type="entry name" value="SF1_C_Upf1"/>
    <property type="match status" value="1"/>
</dbReference>
<dbReference type="eggNOG" id="KOG1804">
    <property type="taxonomic scope" value="Eukaryota"/>
</dbReference>
<feature type="compositionally biased region" description="Polar residues" evidence="10">
    <location>
        <begin position="15"/>
        <end position="30"/>
    </location>
</feature>
<evidence type="ECO:0000256" key="6">
    <source>
        <dbReference type="ARBA" id="ARBA00022801"/>
    </source>
</evidence>
<protein>
    <recommendedName>
        <fullName evidence="3">RNA helicase</fullName>
        <ecNumber evidence="3">3.6.4.13</ecNumber>
    </recommendedName>
</protein>
<evidence type="ECO:0000313" key="15">
    <source>
        <dbReference type="Proteomes" id="UP000008744"/>
    </source>
</evidence>
<dbReference type="EMBL" id="CH479184">
    <property type="protein sequence ID" value="EDW37227.1"/>
    <property type="molecule type" value="Genomic_DNA"/>
</dbReference>
<dbReference type="GO" id="GO:0003724">
    <property type="term" value="F:RNA helicase activity"/>
    <property type="evidence" value="ECO:0007669"/>
    <property type="project" value="UniProtKB-EC"/>
</dbReference>
<feature type="region of interest" description="Disordered" evidence="10">
    <location>
        <begin position="1"/>
        <end position="63"/>
    </location>
</feature>
<feature type="domain" description="DNA2/NAM7 helicase helicase" evidence="11">
    <location>
        <begin position="907"/>
        <end position="968"/>
    </location>
</feature>
<evidence type="ECO:0000256" key="9">
    <source>
        <dbReference type="ARBA" id="ARBA00047984"/>
    </source>
</evidence>
<dbReference type="PhylomeDB" id="B4GKR1"/>
<dbReference type="InterPro" id="IPR027417">
    <property type="entry name" value="P-loop_NTPase"/>
</dbReference>
<dbReference type="GO" id="GO:0005737">
    <property type="term" value="C:cytoplasm"/>
    <property type="evidence" value="ECO:0007669"/>
    <property type="project" value="UniProtKB-SubCell"/>
</dbReference>
<evidence type="ECO:0000259" key="12">
    <source>
        <dbReference type="Pfam" id="PF13087"/>
    </source>
</evidence>
<organism evidence="15">
    <name type="scientific">Drosophila persimilis</name>
    <name type="common">Fruit fly</name>
    <dbReference type="NCBI Taxonomy" id="7234"/>
    <lineage>
        <taxon>Eukaryota</taxon>
        <taxon>Metazoa</taxon>
        <taxon>Ecdysozoa</taxon>
        <taxon>Arthropoda</taxon>
        <taxon>Hexapoda</taxon>
        <taxon>Insecta</taxon>
        <taxon>Pterygota</taxon>
        <taxon>Neoptera</taxon>
        <taxon>Endopterygota</taxon>
        <taxon>Diptera</taxon>
        <taxon>Brachycera</taxon>
        <taxon>Muscomorpha</taxon>
        <taxon>Ephydroidea</taxon>
        <taxon>Drosophilidae</taxon>
        <taxon>Drosophila</taxon>
        <taxon>Sophophora</taxon>
    </lineage>
</organism>
<dbReference type="OMA" id="VDDCWRH"/>
<dbReference type="Pfam" id="PF13087">
    <property type="entry name" value="AAA_12"/>
    <property type="match status" value="1"/>
</dbReference>
<dbReference type="OrthoDB" id="6374621at2759"/>
<reference evidence="14 15" key="1">
    <citation type="journal article" date="2007" name="Nature">
        <title>Evolution of genes and genomes on the Drosophila phylogeny.</title>
        <authorList>
            <consortium name="Drosophila 12 Genomes Consortium"/>
            <person name="Clark A.G."/>
            <person name="Eisen M.B."/>
            <person name="Smith D.R."/>
            <person name="Bergman C.M."/>
            <person name="Oliver B."/>
            <person name="Markow T.A."/>
            <person name="Kaufman T.C."/>
            <person name="Kellis M."/>
            <person name="Gelbart W."/>
            <person name="Iyer V.N."/>
            <person name="Pollard D.A."/>
            <person name="Sackton T.B."/>
            <person name="Larracuente A.M."/>
            <person name="Singh N.D."/>
            <person name="Abad J.P."/>
            <person name="Abt D.N."/>
            <person name="Adryan B."/>
            <person name="Aguade M."/>
            <person name="Akashi H."/>
            <person name="Anderson W.W."/>
            <person name="Aquadro C.F."/>
            <person name="Ardell D.H."/>
            <person name="Arguello R."/>
            <person name="Artieri C.G."/>
            <person name="Barbash D.A."/>
            <person name="Barker D."/>
            <person name="Barsanti P."/>
            <person name="Batterham P."/>
            <person name="Batzoglou S."/>
            <person name="Begun D."/>
            <person name="Bhutkar A."/>
            <person name="Blanco E."/>
            <person name="Bosak S.A."/>
            <person name="Bradley R.K."/>
            <person name="Brand A.D."/>
            <person name="Brent M.R."/>
            <person name="Brooks A.N."/>
            <person name="Brown R.H."/>
            <person name="Butlin R.K."/>
            <person name="Caggese C."/>
            <person name="Calvi B.R."/>
            <person name="Bernardo de Carvalho A."/>
            <person name="Caspi A."/>
            <person name="Castrezana S."/>
            <person name="Celniker S.E."/>
            <person name="Chang J.L."/>
            <person name="Chapple C."/>
            <person name="Chatterji S."/>
            <person name="Chinwalla A."/>
            <person name="Civetta A."/>
            <person name="Clifton S.W."/>
            <person name="Comeron J.M."/>
            <person name="Costello J.C."/>
            <person name="Coyne J.A."/>
            <person name="Daub J."/>
            <person name="David R.G."/>
            <person name="Delcher A.L."/>
            <person name="Delehaunty K."/>
            <person name="Do C.B."/>
            <person name="Ebling H."/>
            <person name="Edwards K."/>
            <person name="Eickbush T."/>
            <person name="Evans J.D."/>
            <person name="Filipski A."/>
            <person name="Findeiss S."/>
            <person name="Freyhult E."/>
            <person name="Fulton L."/>
            <person name="Fulton R."/>
            <person name="Garcia A.C."/>
            <person name="Gardiner A."/>
            <person name="Garfield D.A."/>
            <person name="Garvin B.E."/>
            <person name="Gibson G."/>
            <person name="Gilbert D."/>
            <person name="Gnerre S."/>
            <person name="Godfrey J."/>
            <person name="Good R."/>
            <person name="Gotea V."/>
            <person name="Gravely B."/>
            <person name="Greenberg A.J."/>
            <person name="Griffiths-Jones S."/>
            <person name="Gross S."/>
            <person name="Guigo R."/>
            <person name="Gustafson E.A."/>
            <person name="Haerty W."/>
            <person name="Hahn M.W."/>
            <person name="Halligan D.L."/>
            <person name="Halpern A.L."/>
            <person name="Halter G.M."/>
            <person name="Han M.V."/>
            <person name="Heger A."/>
            <person name="Hillier L."/>
            <person name="Hinrichs A.S."/>
            <person name="Holmes I."/>
            <person name="Hoskins R.A."/>
            <person name="Hubisz M.J."/>
            <person name="Hultmark D."/>
            <person name="Huntley M.A."/>
            <person name="Jaffe D.B."/>
            <person name="Jagadeeshan S."/>
            <person name="Jeck W.R."/>
            <person name="Johnson J."/>
            <person name="Jones C.D."/>
            <person name="Jordan W.C."/>
            <person name="Karpen G.H."/>
            <person name="Kataoka E."/>
            <person name="Keightley P.D."/>
            <person name="Kheradpour P."/>
            <person name="Kirkness E.F."/>
            <person name="Koerich L.B."/>
            <person name="Kristiansen K."/>
            <person name="Kudrna D."/>
            <person name="Kulathinal R.J."/>
            <person name="Kumar S."/>
            <person name="Kwok R."/>
            <person name="Lander E."/>
            <person name="Langley C.H."/>
            <person name="Lapoint R."/>
            <person name="Lazzaro B.P."/>
            <person name="Lee S.J."/>
            <person name="Levesque L."/>
            <person name="Li R."/>
            <person name="Lin C.F."/>
            <person name="Lin M.F."/>
            <person name="Lindblad-Toh K."/>
            <person name="Llopart A."/>
            <person name="Long M."/>
            <person name="Low L."/>
            <person name="Lozovsky E."/>
            <person name="Lu J."/>
            <person name="Luo M."/>
            <person name="Machado C.A."/>
            <person name="Makalowski W."/>
            <person name="Marzo M."/>
            <person name="Matsuda M."/>
            <person name="Matzkin L."/>
            <person name="McAllister B."/>
            <person name="McBride C.S."/>
            <person name="McKernan B."/>
            <person name="McKernan K."/>
            <person name="Mendez-Lago M."/>
            <person name="Minx P."/>
            <person name="Mollenhauer M.U."/>
            <person name="Montooth K."/>
            <person name="Mount S.M."/>
            <person name="Mu X."/>
            <person name="Myers E."/>
            <person name="Negre B."/>
            <person name="Newfeld S."/>
            <person name="Nielsen R."/>
            <person name="Noor M.A."/>
            <person name="O'Grady P."/>
            <person name="Pachter L."/>
            <person name="Papaceit M."/>
            <person name="Parisi M.J."/>
            <person name="Parisi M."/>
            <person name="Parts L."/>
            <person name="Pedersen J.S."/>
            <person name="Pesole G."/>
            <person name="Phillippy A.M."/>
            <person name="Ponting C.P."/>
            <person name="Pop M."/>
            <person name="Porcelli D."/>
            <person name="Powell J.R."/>
            <person name="Prohaska S."/>
            <person name="Pruitt K."/>
            <person name="Puig M."/>
            <person name="Quesneville H."/>
            <person name="Ram K.R."/>
            <person name="Rand D."/>
            <person name="Rasmussen M.D."/>
            <person name="Reed L.K."/>
            <person name="Reenan R."/>
            <person name="Reily A."/>
            <person name="Remington K.A."/>
            <person name="Rieger T.T."/>
            <person name="Ritchie M.G."/>
            <person name="Robin C."/>
            <person name="Rogers Y.H."/>
            <person name="Rohde C."/>
            <person name="Rozas J."/>
            <person name="Rubenfield M.J."/>
            <person name="Ruiz A."/>
            <person name="Russo S."/>
            <person name="Salzberg S.L."/>
            <person name="Sanchez-Gracia A."/>
            <person name="Saranga D.J."/>
            <person name="Sato H."/>
            <person name="Schaeffer S.W."/>
            <person name="Schatz M.C."/>
            <person name="Schlenke T."/>
            <person name="Schwartz R."/>
            <person name="Segarra C."/>
            <person name="Singh R.S."/>
            <person name="Sirot L."/>
            <person name="Sirota M."/>
            <person name="Sisneros N.B."/>
            <person name="Smith C.D."/>
            <person name="Smith T.F."/>
            <person name="Spieth J."/>
            <person name="Stage D.E."/>
            <person name="Stark A."/>
            <person name="Stephan W."/>
            <person name="Strausberg R.L."/>
            <person name="Strempel S."/>
            <person name="Sturgill D."/>
            <person name="Sutton G."/>
            <person name="Sutton G.G."/>
            <person name="Tao W."/>
            <person name="Teichmann S."/>
            <person name="Tobari Y.N."/>
            <person name="Tomimura Y."/>
            <person name="Tsolas J.M."/>
            <person name="Valente V.L."/>
            <person name="Venter E."/>
            <person name="Venter J.C."/>
            <person name="Vicario S."/>
            <person name="Vieira F.G."/>
            <person name="Vilella A.J."/>
            <person name="Villasante A."/>
            <person name="Walenz B."/>
            <person name="Wang J."/>
            <person name="Wasserman M."/>
            <person name="Watts T."/>
            <person name="Wilson D."/>
            <person name="Wilson R.K."/>
            <person name="Wing R.A."/>
            <person name="Wolfner M.F."/>
            <person name="Wong A."/>
            <person name="Wong G.K."/>
            <person name="Wu C.I."/>
            <person name="Wu G."/>
            <person name="Yamamoto D."/>
            <person name="Yang H.P."/>
            <person name="Yang S.P."/>
            <person name="Yorke J.A."/>
            <person name="Yoshida K."/>
            <person name="Zdobnov E."/>
            <person name="Zhang P."/>
            <person name="Zhang Y."/>
            <person name="Zimin A.V."/>
            <person name="Baldwin J."/>
            <person name="Abdouelleil A."/>
            <person name="Abdulkadir J."/>
            <person name="Abebe A."/>
            <person name="Abera B."/>
            <person name="Abreu J."/>
            <person name="Acer S.C."/>
            <person name="Aftuck L."/>
            <person name="Alexander A."/>
            <person name="An P."/>
            <person name="Anderson E."/>
            <person name="Anderson S."/>
            <person name="Arachi H."/>
            <person name="Azer M."/>
            <person name="Bachantsang P."/>
            <person name="Barry A."/>
            <person name="Bayul T."/>
            <person name="Berlin A."/>
            <person name="Bessette D."/>
            <person name="Bloom T."/>
            <person name="Blye J."/>
            <person name="Boguslavskiy L."/>
            <person name="Bonnet C."/>
            <person name="Boukhgalter B."/>
            <person name="Bourzgui I."/>
            <person name="Brown A."/>
            <person name="Cahill P."/>
            <person name="Channer S."/>
            <person name="Cheshatsang Y."/>
            <person name="Chuda L."/>
            <person name="Citroen M."/>
            <person name="Collymore A."/>
            <person name="Cooke P."/>
            <person name="Costello M."/>
            <person name="D'Aco K."/>
            <person name="Daza R."/>
            <person name="De Haan G."/>
            <person name="DeGray S."/>
            <person name="DeMaso C."/>
            <person name="Dhargay N."/>
            <person name="Dooley K."/>
            <person name="Dooley E."/>
            <person name="Doricent M."/>
            <person name="Dorje P."/>
            <person name="Dorjee K."/>
            <person name="Dupes A."/>
            <person name="Elong R."/>
            <person name="Falk J."/>
            <person name="Farina A."/>
            <person name="Faro S."/>
            <person name="Ferguson D."/>
            <person name="Fisher S."/>
            <person name="Foley C.D."/>
            <person name="Franke A."/>
            <person name="Friedrich D."/>
            <person name="Gadbois L."/>
            <person name="Gearin G."/>
            <person name="Gearin C.R."/>
            <person name="Giannoukos G."/>
            <person name="Goode T."/>
            <person name="Graham J."/>
            <person name="Grandbois E."/>
            <person name="Grewal S."/>
            <person name="Gyaltsen K."/>
            <person name="Hafez N."/>
            <person name="Hagos B."/>
            <person name="Hall J."/>
            <person name="Henson C."/>
            <person name="Hollinger A."/>
            <person name="Honan T."/>
            <person name="Huard M.D."/>
            <person name="Hughes L."/>
            <person name="Hurhula B."/>
            <person name="Husby M.E."/>
            <person name="Kamat A."/>
            <person name="Kanga B."/>
            <person name="Kashin S."/>
            <person name="Khazanovich D."/>
            <person name="Kisner P."/>
            <person name="Lance K."/>
            <person name="Lara M."/>
            <person name="Lee W."/>
            <person name="Lennon N."/>
            <person name="Letendre F."/>
            <person name="LeVine R."/>
            <person name="Lipovsky A."/>
            <person name="Liu X."/>
            <person name="Liu J."/>
            <person name="Liu S."/>
            <person name="Lokyitsang T."/>
            <person name="Lokyitsang Y."/>
            <person name="Lubonja R."/>
            <person name="Lui A."/>
            <person name="MacDonald P."/>
            <person name="Magnisalis V."/>
            <person name="Maru K."/>
            <person name="Matthews C."/>
            <person name="McCusker W."/>
            <person name="McDonough S."/>
            <person name="Mehta T."/>
            <person name="Meldrim J."/>
            <person name="Meneus L."/>
            <person name="Mihai O."/>
            <person name="Mihalev A."/>
            <person name="Mihova T."/>
            <person name="Mittelman R."/>
            <person name="Mlenga V."/>
            <person name="Montmayeur A."/>
            <person name="Mulrain L."/>
            <person name="Navidi A."/>
            <person name="Naylor J."/>
            <person name="Negash T."/>
            <person name="Nguyen T."/>
            <person name="Nguyen N."/>
            <person name="Nicol R."/>
            <person name="Norbu C."/>
            <person name="Norbu N."/>
            <person name="Novod N."/>
            <person name="O'Neill B."/>
            <person name="Osman S."/>
            <person name="Markiewicz E."/>
            <person name="Oyono O.L."/>
            <person name="Patti C."/>
            <person name="Phunkhang P."/>
            <person name="Pierre F."/>
            <person name="Priest M."/>
            <person name="Raghuraman S."/>
            <person name="Rege F."/>
            <person name="Reyes R."/>
            <person name="Rise C."/>
            <person name="Rogov P."/>
            <person name="Ross K."/>
            <person name="Ryan E."/>
            <person name="Settipalli S."/>
            <person name="Shea T."/>
            <person name="Sherpa N."/>
            <person name="Shi L."/>
            <person name="Shih D."/>
            <person name="Sparrow T."/>
            <person name="Spaulding J."/>
            <person name="Stalker J."/>
            <person name="Stange-Thomann N."/>
            <person name="Stavropoulos S."/>
            <person name="Stone C."/>
            <person name="Strader C."/>
            <person name="Tesfaye S."/>
            <person name="Thomson T."/>
            <person name="Thoulutsang Y."/>
            <person name="Thoulutsang D."/>
            <person name="Topham K."/>
            <person name="Topping I."/>
            <person name="Tsamla T."/>
            <person name="Vassiliev H."/>
            <person name="Vo A."/>
            <person name="Wangchuk T."/>
            <person name="Wangdi T."/>
            <person name="Weiand M."/>
            <person name="Wilkinson J."/>
            <person name="Wilson A."/>
            <person name="Yadav S."/>
            <person name="Young G."/>
            <person name="Yu Q."/>
            <person name="Zembek L."/>
            <person name="Zhong D."/>
            <person name="Zimmer A."/>
            <person name="Zwirko Z."/>
            <person name="Jaffe D.B."/>
            <person name="Alvarez P."/>
            <person name="Brockman W."/>
            <person name="Butler J."/>
            <person name="Chin C."/>
            <person name="Gnerre S."/>
            <person name="Grabherr M."/>
            <person name="Kleber M."/>
            <person name="Mauceli E."/>
            <person name="MacCallum I."/>
        </authorList>
    </citation>
    <scope>NUCLEOTIDE SEQUENCE [LARGE SCALE GENOMIC DNA]</scope>
    <source>
        <strain evidence="15">MSH-3 / Tucson 14011-0111.49</strain>
    </source>
</reference>
<keyword evidence="4" id="KW-0963">Cytoplasm</keyword>
<name>B4GKR1_DROPE</name>
<keyword evidence="8" id="KW-0067">ATP-binding</keyword>
<evidence type="ECO:0000256" key="4">
    <source>
        <dbReference type="ARBA" id="ARBA00022490"/>
    </source>
</evidence>
<comment type="subcellular location">
    <subcellularLocation>
        <location evidence="1">Cytoplasm</location>
    </subcellularLocation>
</comment>
<gene>
    <name evidence="14" type="primary">Dper\GL26137</name>
    <name evidence="14" type="ORF">Dper_GL26137</name>
</gene>
<dbReference type="Pfam" id="PF13086">
    <property type="entry name" value="AAA_11"/>
    <property type="match status" value="2"/>
</dbReference>
<comment type="catalytic activity">
    <reaction evidence="9">
        <text>ATP + H2O = ADP + phosphate + H(+)</text>
        <dbReference type="Rhea" id="RHEA:13065"/>
        <dbReference type="ChEBI" id="CHEBI:15377"/>
        <dbReference type="ChEBI" id="CHEBI:15378"/>
        <dbReference type="ChEBI" id="CHEBI:30616"/>
        <dbReference type="ChEBI" id="CHEBI:43474"/>
        <dbReference type="ChEBI" id="CHEBI:456216"/>
        <dbReference type="EC" id="3.6.4.13"/>
    </reaction>
</comment>
<keyword evidence="5" id="KW-0547">Nucleotide-binding</keyword>
<evidence type="ECO:0000259" key="13">
    <source>
        <dbReference type="Pfam" id="PF21634"/>
    </source>
</evidence>
<dbReference type="Proteomes" id="UP000008744">
    <property type="component" value="Unassembled WGS sequence"/>
</dbReference>
<dbReference type="InterPro" id="IPR049080">
    <property type="entry name" value="MOV-10-like_beta-barrel"/>
</dbReference>
<dbReference type="InterPro" id="IPR047187">
    <property type="entry name" value="SF1_C_Upf1"/>
</dbReference>
<evidence type="ECO:0000256" key="1">
    <source>
        <dbReference type="ARBA" id="ARBA00004496"/>
    </source>
</evidence>
<accession>B4GKR1</accession>
<dbReference type="PANTHER" id="PTHR45418">
    <property type="entry name" value="CANCER/TESTIS ANTIGEN 55"/>
    <property type="match status" value="1"/>
</dbReference>
<dbReference type="Pfam" id="PF21634">
    <property type="entry name" value="MOV-10_beta-barrel"/>
    <property type="match status" value="1"/>
</dbReference>
<dbReference type="PANTHER" id="PTHR45418:SF1">
    <property type="entry name" value="CANCER_TESTIS ANTIGEN 55"/>
    <property type="match status" value="1"/>
</dbReference>
<dbReference type="InterPro" id="IPR041679">
    <property type="entry name" value="DNA2/NAM7-like_C"/>
</dbReference>
<evidence type="ECO:0000256" key="10">
    <source>
        <dbReference type="SAM" id="MobiDB-lite"/>
    </source>
</evidence>
<evidence type="ECO:0000256" key="3">
    <source>
        <dbReference type="ARBA" id="ARBA00012552"/>
    </source>
</evidence>
<evidence type="ECO:0000259" key="11">
    <source>
        <dbReference type="Pfam" id="PF13086"/>
    </source>
</evidence>
<dbReference type="EC" id="3.6.4.13" evidence="3"/>
<dbReference type="Gene3D" id="3.40.50.300">
    <property type="entry name" value="P-loop containing nucleotide triphosphate hydrolases"/>
    <property type="match status" value="2"/>
</dbReference>
<feature type="domain" description="DNA2/NAM7 helicase helicase" evidence="11">
    <location>
        <begin position="765"/>
        <end position="855"/>
    </location>
</feature>
<dbReference type="GO" id="GO:0016787">
    <property type="term" value="F:hydrolase activity"/>
    <property type="evidence" value="ECO:0007669"/>
    <property type="project" value="UniProtKB-KW"/>
</dbReference>
<evidence type="ECO:0000256" key="7">
    <source>
        <dbReference type="ARBA" id="ARBA00022806"/>
    </source>
</evidence>
<sequence>MSNESTGITIKEEASSSGSAQTPTDASSGAETKKPENQSEKAESQLAGGSGSQAESSDSHLQRLQSLRKELSYISETDWMYESLEKKPQQEERERERNKEVFERTNNFLDLQLLREQRQKESSSMHNIIKSNLDNDNSEGEEPDDKFCSSRQGVITSLSKNGGVIDKYIIFDGQASDHIYNQLVVGSVVEYLGYKKGKEDSLKVVKILKTIEQNWGEEITDSTISQAMEDLKLEDSTYFKTQERTIHGIVIGRQTSTIELETSSGCQKFDLENVEMTFVPKKGDMVTLECAVQLDDGYLDKQGEILQLLKLFPTRILSNEKRRVERCFPEFAVLDNNAYLLRENFPSGTDLHMGDYVLADLIECNYSKFTLRAIKATPQESSFLRIKKEKTYCDDRAVIITGATRFITTELWVKRKVTVKVQNNTYRKLELLEVQLDHGHTSQMSVIEPIGKTSIAVDGSLLVILEVEARCIGEWSEKYTLDFNNFKVARFFKIIACDTQKQADEAELRLVAAESFVASGRSEKQRNRSYARQVWNKTLDVVSGESIHAGRRFVVTHIGGFEVPESLRNAYLKDWRQTEMFDELERLYPCSTESLCMANYVQRFRFFLHLEEIELFISIRNFDRDRAHMERDGEYLSLTIENLAERRPSLVVGDSVYATDPWKDDKKTYSGIIHKVLYDRVLLKFNSNFQASYNGQDYRLEFYFSRFCLRKQHHAINQVVTTMGEQFLFPTKVVKRDHPQLQVRLANGEDMYLFDTKLEWYNKSLNCIQKRAVFNILRGEATNLPYVIFGPPGTGKTVTLVEAVLQIVRNLPSCRILVATPSNSAADLITKRIIASKALVAGDFIRIVSQNVIERELIPPELMPYCATLDICADGTAENTMLVTPSGLKLRCQWKFMGTHRLSIGTCATLGSFMQMSFPGGHFTHLFVDEAGQTTEPETLMPAAVLSKDRGRVILAGDPHQLEPIITSRYGRDCGFSISMLERLLNTRPYAKDLVGYPDSSGYNPLVLTKLLHNYRALPSVMATYSKLFYDDELIPVVSEEDSREVTLLAKVQPLLGTGMPRNHGVCFVGIKGLNLQDNDSPSWYNPLEARELYLMVLSLYRSGVTPDQIGILTPYTKQAKTLRGLFMVTDIVMPKIGSTEEFQGQERDIMLVSTVRSSETLLCKDAALALGFVRSRKRMNVAISRARALLVIYGNPHLLSVDDNWRHLITFCANNNAYFGCELPNSFLPDDNDNEDVASDNYDDCEIYEKTLGF</sequence>
<dbReference type="HOGENOM" id="CLU_001666_3_0_1"/>
<evidence type="ECO:0000256" key="5">
    <source>
        <dbReference type="ARBA" id="ARBA00022741"/>
    </source>
</evidence>
<keyword evidence="7" id="KW-0347">Helicase</keyword>
<keyword evidence="15" id="KW-1185">Reference proteome</keyword>
<dbReference type="SMR" id="B4GKR1"/>
<dbReference type="InterPro" id="IPR041677">
    <property type="entry name" value="DNA2/NAM7_AAA_11"/>
</dbReference>
<dbReference type="SUPFAM" id="SSF52540">
    <property type="entry name" value="P-loop containing nucleoside triphosphate hydrolases"/>
    <property type="match status" value="1"/>
</dbReference>
<evidence type="ECO:0000313" key="14">
    <source>
        <dbReference type="EMBL" id="EDW37227.1"/>
    </source>
</evidence>
<proteinExistence type="inferred from homology"/>
<feature type="compositionally biased region" description="Basic and acidic residues" evidence="10">
    <location>
        <begin position="31"/>
        <end position="43"/>
    </location>
</feature>
<dbReference type="AlphaFoldDB" id="B4GKR1"/>
<keyword evidence="6" id="KW-0378">Hydrolase</keyword>